<evidence type="ECO:0000256" key="7">
    <source>
        <dbReference type="ARBA" id="ARBA00023010"/>
    </source>
</evidence>
<dbReference type="GO" id="GO:0005886">
    <property type="term" value="C:plasma membrane"/>
    <property type="evidence" value="ECO:0007669"/>
    <property type="project" value="UniProtKB-SubCell"/>
</dbReference>
<keyword evidence="4 9" id="KW-0812">Transmembrane</keyword>
<dbReference type="Gene3D" id="1.20.1640.10">
    <property type="entry name" value="Multidrug efflux transporter AcrB transmembrane domain"/>
    <property type="match status" value="1"/>
</dbReference>
<protein>
    <recommendedName>
        <fullName evidence="9">Protein-export membrane protein SecF</fullName>
    </recommendedName>
</protein>
<sequence>MDIINYITRQSHKPLIVIPVILMVLSLLYLGVFGLNEGIDLKGGTMVTLDVNPSTTSNQITDNIEKTLGVSDVKTSIDGSTATVEIPVDINQVTFEQKFSNQYNILSFKSVGALLTDASITQIIYALVFAFVFMAATVFFVFRDIVPSAAIILSAICNLSIAVGGMSLFGIPLSVASVGALLMLIGYGVDTDILLTTRLLKRKEGSLDDRAENACRTGLTMTITALSAMVVLFLVVIIFIPAASVLEEISAVLIMGLLSDLLSTWLMNLGILKWHAERGGKH</sequence>
<evidence type="ECO:0000313" key="11">
    <source>
        <dbReference type="EMBL" id="PWL08706.1"/>
    </source>
</evidence>
<evidence type="ECO:0000256" key="9">
    <source>
        <dbReference type="HAMAP-Rule" id="MF_01464"/>
    </source>
</evidence>
<keyword evidence="8 9" id="KW-0472">Membrane</keyword>
<dbReference type="AlphaFoldDB" id="A0A2V2BLS3"/>
<feature type="domain" description="Protein export membrane protein SecD/SecF C-terminal" evidence="10">
    <location>
        <begin position="98"/>
        <end position="277"/>
    </location>
</feature>
<name>A0A2V2BLS3_9EURY</name>
<dbReference type="HAMAP" id="MF_01464_A">
    <property type="entry name" value="SecF_A"/>
    <property type="match status" value="1"/>
</dbReference>
<dbReference type="GO" id="GO:0065002">
    <property type="term" value="P:intracellular protein transmembrane transport"/>
    <property type="evidence" value="ECO:0007669"/>
    <property type="project" value="UniProtKB-UniRule"/>
</dbReference>
<comment type="subcellular location">
    <subcellularLocation>
        <location evidence="1 9">Cell membrane</location>
        <topology evidence="1 9">Multi-pass membrane protein</topology>
    </subcellularLocation>
</comment>
<feature type="transmembrane region" description="Helical" evidence="9">
    <location>
        <begin position="15"/>
        <end position="35"/>
    </location>
</feature>
<keyword evidence="6 9" id="KW-1133">Transmembrane helix</keyword>
<comment type="subunit">
    <text evidence="9">Part of the protein translocation apparatus. Forms a complex with SecD.</text>
</comment>
<dbReference type="PANTHER" id="PTHR30081:SF8">
    <property type="entry name" value="PROTEIN TRANSLOCASE SUBUNIT SECF"/>
    <property type="match status" value="1"/>
</dbReference>
<dbReference type="Proteomes" id="UP000246004">
    <property type="component" value="Unassembled WGS sequence"/>
</dbReference>
<comment type="similarity">
    <text evidence="9">Belongs to the SecD/SecF family. SecF subfamily.</text>
</comment>
<accession>A0A2V2BLS3</accession>
<evidence type="ECO:0000256" key="6">
    <source>
        <dbReference type="ARBA" id="ARBA00022989"/>
    </source>
</evidence>
<organism evidence="11 12">
    <name type="scientific">Methanosphaera cuniculi</name>
    <dbReference type="NCBI Taxonomy" id="1077256"/>
    <lineage>
        <taxon>Archaea</taxon>
        <taxon>Methanobacteriati</taxon>
        <taxon>Methanobacteriota</taxon>
        <taxon>Methanomada group</taxon>
        <taxon>Methanobacteria</taxon>
        <taxon>Methanobacteriales</taxon>
        <taxon>Methanobacteriaceae</taxon>
        <taxon>Methanosphaera</taxon>
    </lineage>
</organism>
<keyword evidence="2 9" id="KW-0813">Transport</keyword>
<comment type="caution">
    <text evidence="11">The sequence shown here is derived from an EMBL/GenBank/DDBJ whole genome shotgun (WGS) entry which is preliminary data.</text>
</comment>
<reference evidence="11 12" key="1">
    <citation type="submission" date="2016-04" db="EMBL/GenBank/DDBJ databases">
        <title>Genome sequence of Methanosphaera cuniculi DSM 4103.</title>
        <authorList>
            <person name="Poehlein A."/>
            <person name="Seedorf H."/>
            <person name="Daniel R."/>
        </authorList>
    </citation>
    <scope>NUCLEOTIDE SEQUENCE [LARGE SCALE GENOMIC DNA]</scope>
    <source>
        <strain evidence="11 12">DSM 4103</strain>
    </source>
</reference>
<feature type="transmembrane region" description="Helical" evidence="9">
    <location>
        <begin position="175"/>
        <end position="197"/>
    </location>
</feature>
<dbReference type="GO" id="GO:0006605">
    <property type="term" value="P:protein targeting"/>
    <property type="evidence" value="ECO:0007669"/>
    <property type="project" value="UniProtKB-UniRule"/>
</dbReference>
<dbReference type="InterPro" id="IPR022813">
    <property type="entry name" value="SecD/SecF_arch_bac"/>
</dbReference>
<keyword evidence="3 9" id="KW-1003">Cell membrane</keyword>
<evidence type="ECO:0000256" key="8">
    <source>
        <dbReference type="ARBA" id="ARBA00023136"/>
    </source>
</evidence>
<evidence type="ECO:0000256" key="2">
    <source>
        <dbReference type="ARBA" id="ARBA00022448"/>
    </source>
</evidence>
<keyword evidence="5 9" id="KW-0653">Protein transport</keyword>
<keyword evidence="7 9" id="KW-0811">Translocation</keyword>
<dbReference type="InterPro" id="IPR024921">
    <property type="entry name" value="SecF_arc"/>
</dbReference>
<dbReference type="PANTHER" id="PTHR30081">
    <property type="entry name" value="PROTEIN-EXPORT MEMBRANE PROTEIN SEC"/>
    <property type="match status" value="1"/>
</dbReference>
<dbReference type="Pfam" id="PF02355">
    <property type="entry name" value="SecD_SecF_C"/>
    <property type="match status" value="1"/>
</dbReference>
<evidence type="ECO:0000259" key="10">
    <source>
        <dbReference type="Pfam" id="PF02355"/>
    </source>
</evidence>
<evidence type="ECO:0000256" key="3">
    <source>
        <dbReference type="ARBA" id="ARBA00022475"/>
    </source>
</evidence>
<gene>
    <name evidence="9 11" type="primary">secF</name>
    <name evidence="11" type="ORF">MSCUN_04190</name>
</gene>
<evidence type="ECO:0000256" key="4">
    <source>
        <dbReference type="ARBA" id="ARBA00022692"/>
    </source>
</evidence>
<feature type="transmembrane region" description="Helical" evidence="9">
    <location>
        <begin position="218"/>
        <end position="243"/>
    </location>
</feature>
<evidence type="ECO:0000313" key="12">
    <source>
        <dbReference type="Proteomes" id="UP000246004"/>
    </source>
</evidence>
<feature type="transmembrane region" description="Helical" evidence="9">
    <location>
        <begin position="149"/>
        <end position="169"/>
    </location>
</feature>
<dbReference type="RefSeq" id="WP_245837667.1">
    <property type="nucleotide sequence ID" value="NZ_LMVN01000024.1"/>
</dbReference>
<evidence type="ECO:0000256" key="5">
    <source>
        <dbReference type="ARBA" id="ARBA00022927"/>
    </source>
</evidence>
<dbReference type="SUPFAM" id="SSF82866">
    <property type="entry name" value="Multidrug efflux transporter AcrB transmembrane domain"/>
    <property type="match status" value="1"/>
</dbReference>
<comment type="function">
    <text evidence="9">Involved in protein export.</text>
</comment>
<dbReference type="InterPro" id="IPR048634">
    <property type="entry name" value="SecD_SecF_C"/>
</dbReference>
<dbReference type="InterPro" id="IPR022646">
    <property type="entry name" value="SecD/SecF_CS"/>
</dbReference>
<dbReference type="EMBL" id="LWMS01000010">
    <property type="protein sequence ID" value="PWL08706.1"/>
    <property type="molecule type" value="Genomic_DNA"/>
</dbReference>
<evidence type="ECO:0000256" key="1">
    <source>
        <dbReference type="ARBA" id="ARBA00004651"/>
    </source>
</evidence>
<proteinExistence type="inferred from homology"/>
<dbReference type="NCBIfam" id="NF006353">
    <property type="entry name" value="PRK08578.1-1"/>
    <property type="match status" value="1"/>
</dbReference>
<dbReference type="Pfam" id="PF07549">
    <property type="entry name" value="Sec_GG"/>
    <property type="match status" value="1"/>
</dbReference>
<feature type="transmembrane region" description="Helical" evidence="9">
    <location>
        <begin position="249"/>
        <end position="272"/>
    </location>
</feature>
<feature type="transmembrane region" description="Helical" evidence="9">
    <location>
        <begin position="123"/>
        <end position="142"/>
    </location>
</feature>